<keyword evidence="2" id="KW-0789">Thiol protease inhibitor</keyword>
<organism evidence="4 5">
    <name type="scientific">Cuscuta epithymum</name>
    <dbReference type="NCBI Taxonomy" id="186058"/>
    <lineage>
        <taxon>Eukaryota</taxon>
        <taxon>Viridiplantae</taxon>
        <taxon>Streptophyta</taxon>
        <taxon>Embryophyta</taxon>
        <taxon>Tracheophyta</taxon>
        <taxon>Spermatophyta</taxon>
        <taxon>Magnoliopsida</taxon>
        <taxon>eudicotyledons</taxon>
        <taxon>Gunneridae</taxon>
        <taxon>Pentapetalae</taxon>
        <taxon>asterids</taxon>
        <taxon>lamiids</taxon>
        <taxon>Solanales</taxon>
        <taxon>Convolvulaceae</taxon>
        <taxon>Cuscuteae</taxon>
        <taxon>Cuscuta</taxon>
        <taxon>Cuscuta subgen. Cuscuta</taxon>
    </lineage>
</organism>
<accession>A0AAV0D066</accession>
<dbReference type="CDD" id="cd00042">
    <property type="entry name" value="CY"/>
    <property type="match status" value="1"/>
</dbReference>
<evidence type="ECO:0000259" key="3">
    <source>
        <dbReference type="Pfam" id="PF16845"/>
    </source>
</evidence>
<evidence type="ECO:0000256" key="1">
    <source>
        <dbReference type="ARBA" id="ARBA00022690"/>
    </source>
</evidence>
<feature type="domain" description="Cystatin" evidence="3">
    <location>
        <begin position="272"/>
        <end position="345"/>
    </location>
</feature>
<dbReference type="GO" id="GO:0004869">
    <property type="term" value="F:cysteine-type endopeptidase inhibitor activity"/>
    <property type="evidence" value="ECO:0007669"/>
    <property type="project" value="UniProtKB-KW"/>
</dbReference>
<evidence type="ECO:0000313" key="4">
    <source>
        <dbReference type="EMBL" id="CAH9089722.1"/>
    </source>
</evidence>
<dbReference type="Proteomes" id="UP001152523">
    <property type="component" value="Unassembled WGS sequence"/>
</dbReference>
<dbReference type="PANTHER" id="PTHR31260">
    <property type="entry name" value="CYSTATIN/MONELLIN SUPERFAMILY PROTEIN"/>
    <property type="match status" value="1"/>
</dbReference>
<protein>
    <recommendedName>
        <fullName evidence="3">Cystatin domain-containing protein</fullName>
    </recommendedName>
</protein>
<keyword evidence="1" id="KW-0646">Protease inhibitor</keyword>
<dbReference type="InterPro" id="IPR006462">
    <property type="entry name" value="MS5"/>
</dbReference>
<dbReference type="Pfam" id="PF16845">
    <property type="entry name" value="SQAPI"/>
    <property type="match status" value="1"/>
</dbReference>
<dbReference type="AlphaFoldDB" id="A0AAV0D066"/>
<dbReference type="SUPFAM" id="SSF54403">
    <property type="entry name" value="Cystatin/monellin"/>
    <property type="match status" value="1"/>
</dbReference>
<dbReference type="PANTHER" id="PTHR31260:SF28">
    <property type="entry name" value="CYSTATIN DOMAIN PROTEIN"/>
    <property type="match status" value="1"/>
</dbReference>
<reference evidence="4" key="1">
    <citation type="submission" date="2022-07" db="EMBL/GenBank/DDBJ databases">
        <authorList>
            <person name="Macas J."/>
            <person name="Novak P."/>
            <person name="Neumann P."/>
        </authorList>
    </citation>
    <scope>NUCLEOTIDE SEQUENCE</scope>
</reference>
<comment type="caution">
    <text evidence="4">The sequence shown here is derived from an EMBL/GenBank/DDBJ whole genome shotgun (WGS) entry which is preliminary data.</text>
</comment>
<sequence>MALRFVVKKAGAARWCKNSIFPPSFRATTSCITTSRHEDSGAMMAIRRHRCNCCTDPPSKTVDLTTKNYDPLLFTLPAFEKYFNQLKATLGFGIDVDLGDYPKVIRPFHGPLDSPELTTRARFAVHQHNISDQNGAAVRFEKVVKANRLGDQKYFLIFHGFDESQKKKKRYRALVEGDQETNFQLKRFDLYGDADEPLVLYHTRVNYLNGFIVIENPSDDLISKYRRVEHIFPKDYFKYCKQVRASQGFDVDDNLDLGDLEGSIFPMDASRIGDPEIIECAQYSVKEYNRHQKAGLQLVSVEKGTHQLWDVDFMYYLTCEVDGGGQRKTLLAQVFYRGLEGVKKVTLMEYRLVDKNGAVINHFKRMRQGPNLSWCKAKDQIWKVPEIGLKQFENSKI</sequence>
<keyword evidence="5" id="KW-1185">Reference proteome</keyword>
<dbReference type="EMBL" id="CAMAPF010000062">
    <property type="protein sequence ID" value="CAH9089722.1"/>
    <property type="molecule type" value="Genomic_DNA"/>
</dbReference>
<dbReference type="InterPro" id="IPR046350">
    <property type="entry name" value="Cystatin_sf"/>
</dbReference>
<dbReference type="InterPro" id="IPR000010">
    <property type="entry name" value="Cystatin_dom"/>
</dbReference>
<gene>
    <name evidence="4" type="ORF">CEPIT_LOCUS10989</name>
</gene>
<evidence type="ECO:0000313" key="5">
    <source>
        <dbReference type="Proteomes" id="UP001152523"/>
    </source>
</evidence>
<name>A0AAV0D066_9ASTE</name>
<dbReference type="Gene3D" id="3.10.450.10">
    <property type="match status" value="2"/>
</dbReference>
<evidence type="ECO:0000256" key="2">
    <source>
        <dbReference type="ARBA" id="ARBA00022704"/>
    </source>
</evidence>
<proteinExistence type="predicted"/>